<keyword evidence="1" id="KW-0732">Signal</keyword>
<dbReference type="PROSITE" id="PS51257">
    <property type="entry name" value="PROKAR_LIPOPROTEIN"/>
    <property type="match status" value="1"/>
</dbReference>
<sequence length="159" mass="17183">MIRLLALALAISAPMPALALSCLAPDVLRSYAQFDAAKEEYVVVHGRLTLDMAELPKGMMGDQRPPRMTKLAAALKGKSLNNSGFTVPFDRQLTLEVTCLSQWCGQVQNGEDILAFVRKDADGYAMRVSPCGGTAFATPKPAMLKQVTQCMTEQNCTGD</sequence>
<name>A0AAE3B737_9RHOB</name>
<dbReference type="EMBL" id="JAFBRM010000003">
    <property type="protein sequence ID" value="MBM1714897.1"/>
    <property type="molecule type" value="Genomic_DNA"/>
</dbReference>
<feature type="chain" id="PRO_5041900169" evidence="1">
    <location>
        <begin position="20"/>
        <end position="159"/>
    </location>
</feature>
<gene>
    <name evidence="2" type="ORF">JQV55_15105</name>
</gene>
<reference evidence="2 3" key="1">
    <citation type="submission" date="2021-01" db="EMBL/GenBank/DDBJ databases">
        <title>Diatom-associated Roseobacters Show Island Model of Population Structure.</title>
        <authorList>
            <person name="Qu L."/>
            <person name="Feng X."/>
            <person name="Chen Y."/>
            <person name="Li L."/>
            <person name="Wang X."/>
            <person name="Hu Z."/>
            <person name="Wang H."/>
            <person name="Luo H."/>
        </authorList>
    </citation>
    <scope>NUCLEOTIDE SEQUENCE [LARGE SCALE GENOMIC DNA]</scope>
    <source>
        <strain evidence="2 3">TR60-84</strain>
    </source>
</reference>
<evidence type="ECO:0000256" key="1">
    <source>
        <dbReference type="SAM" id="SignalP"/>
    </source>
</evidence>
<evidence type="ECO:0000313" key="2">
    <source>
        <dbReference type="EMBL" id="MBM1714897.1"/>
    </source>
</evidence>
<comment type="caution">
    <text evidence="2">The sequence shown here is derived from an EMBL/GenBank/DDBJ whole genome shotgun (WGS) entry which is preliminary data.</text>
</comment>
<proteinExistence type="predicted"/>
<accession>A0AAE3B737</accession>
<organism evidence="2 3">
    <name type="scientific">Sulfitobacter geojensis</name>
    <dbReference type="NCBI Taxonomy" id="1342299"/>
    <lineage>
        <taxon>Bacteria</taxon>
        <taxon>Pseudomonadati</taxon>
        <taxon>Pseudomonadota</taxon>
        <taxon>Alphaproteobacteria</taxon>
        <taxon>Rhodobacterales</taxon>
        <taxon>Roseobacteraceae</taxon>
        <taxon>Sulfitobacter</taxon>
    </lineage>
</organism>
<dbReference type="RefSeq" id="WP_203242821.1">
    <property type="nucleotide sequence ID" value="NZ_JAFBRH010000003.1"/>
</dbReference>
<dbReference type="AlphaFoldDB" id="A0AAE3B737"/>
<protein>
    <submittedName>
        <fullName evidence="2">Uncharacterized protein</fullName>
    </submittedName>
</protein>
<keyword evidence="3" id="KW-1185">Reference proteome</keyword>
<dbReference type="Proteomes" id="UP000732193">
    <property type="component" value="Unassembled WGS sequence"/>
</dbReference>
<feature type="signal peptide" evidence="1">
    <location>
        <begin position="1"/>
        <end position="19"/>
    </location>
</feature>
<evidence type="ECO:0000313" key="3">
    <source>
        <dbReference type="Proteomes" id="UP000732193"/>
    </source>
</evidence>